<dbReference type="InterPro" id="IPR015424">
    <property type="entry name" value="PyrdxlP-dep_Trfase"/>
</dbReference>
<reference evidence="7" key="2">
    <citation type="submission" date="2011-03" db="EMBL/GenBank/DDBJ databases">
        <title>The complete genome of Desulfobacca acetoxidans DSM 11109.</title>
        <authorList>
            <consortium name="US DOE Joint Genome Institute (JGI-PGF)"/>
            <person name="Lucas S."/>
            <person name="Copeland A."/>
            <person name="Lapidus A."/>
            <person name="Bruce D."/>
            <person name="Goodwin L."/>
            <person name="Pitluck S."/>
            <person name="Peters L."/>
            <person name="Kyrpides N."/>
            <person name="Mavromatis K."/>
            <person name="Ivanova N."/>
            <person name="Ovchinnikova G."/>
            <person name="Teshima H."/>
            <person name="Detter J.C."/>
            <person name="Han C."/>
            <person name="Land M."/>
            <person name="Hauser L."/>
            <person name="Markowitz V."/>
            <person name="Cheng J.-F."/>
            <person name="Hugenholtz P."/>
            <person name="Woyke T."/>
            <person name="Wu D."/>
            <person name="Spring S."/>
            <person name="Schueler E."/>
            <person name="Brambilla E."/>
            <person name="Klenk H.-P."/>
            <person name="Eisen J.A."/>
        </authorList>
    </citation>
    <scope>NUCLEOTIDE SEQUENCE [LARGE SCALE GENOMIC DNA]</scope>
    <source>
        <strain evidence="7">ATCC 700848 / DSM 11109 / ASRB2</strain>
    </source>
</reference>
<organism evidence="6 7">
    <name type="scientific">Desulfobacca acetoxidans (strain ATCC 700848 / DSM 11109 / ASRB2)</name>
    <dbReference type="NCBI Taxonomy" id="880072"/>
    <lineage>
        <taxon>Bacteria</taxon>
        <taxon>Pseudomonadati</taxon>
        <taxon>Thermodesulfobacteriota</taxon>
        <taxon>Desulfobaccia</taxon>
        <taxon>Desulfobaccales</taxon>
        <taxon>Desulfobaccaceae</taxon>
        <taxon>Desulfobacca</taxon>
    </lineage>
</organism>
<protein>
    <submittedName>
        <fullName evidence="6">DegT/DnrJ/EryC1/StrS aminotransferase</fullName>
    </submittedName>
</protein>
<dbReference type="PIRSF" id="PIRSF000390">
    <property type="entry name" value="PLP_StrS"/>
    <property type="match status" value="1"/>
</dbReference>
<reference evidence="6 7" key="1">
    <citation type="journal article" date="2011" name="Stand. Genomic Sci.">
        <title>Complete genome sequence of the acetate-degrading sulfate reducer Desulfobacca acetoxidans type strain (ASRB2).</title>
        <authorList>
            <person name="Goker M."/>
            <person name="Teshima H."/>
            <person name="Lapidus A."/>
            <person name="Nolan M."/>
            <person name="Lucas S."/>
            <person name="Hammon N."/>
            <person name="Deshpande S."/>
            <person name="Cheng J.F."/>
            <person name="Tapia R."/>
            <person name="Han C."/>
            <person name="Goodwin L."/>
            <person name="Pitluck S."/>
            <person name="Huntemann M."/>
            <person name="Liolios K."/>
            <person name="Ivanova N."/>
            <person name="Pagani I."/>
            <person name="Mavromatis K."/>
            <person name="Ovchinikova G."/>
            <person name="Pati A."/>
            <person name="Chen A."/>
            <person name="Palaniappan K."/>
            <person name="Land M."/>
            <person name="Hauser L."/>
            <person name="Brambilla E.M."/>
            <person name="Rohde M."/>
            <person name="Spring S."/>
            <person name="Detter J.C."/>
            <person name="Woyke T."/>
            <person name="Bristow J."/>
            <person name="Eisen J.A."/>
            <person name="Markowitz V."/>
            <person name="Hugenholtz P."/>
            <person name="Kyrpides N.C."/>
            <person name="Klenk H.P."/>
        </authorList>
    </citation>
    <scope>NUCLEOTIDE SEQUENCE [LARGE SCALE GENOMIC DNA]</scope>
    <source>
        <strain evidence="7">ATCC 700848 / DSM 11109 / ASRB2</strain>
    </source>
</reference>
<evidence type="ECO:0000256" key="4">
    <source>
        <dbReference type="PIRSR" id="PIRSR000390-2"/>
    </source>
</evidence>
<dbReference type="SUPFAM" id="SSF53383">
    <property type="entry name" value="PLP-dependent transferases"/>
    <property type="match status" value="1"/>
</dbReference>
<feature type="modified residue" description="N6-(pyridoxal phosphate)lysine" evidence="4">
    <location>
        <position position="186"/>
    </location>
</feature>
<dbReference type="CDD" id="cd00616">
    <property type="entry name" value="AHBA_syn"/>
    <property type="match status" value="1"/>
</dbReference>
<keyword evidence="6" id="KW-0808">Transferase</keyword>
<sequence>MMIPIVKPTLMNWDAVIRDFRQAWESGQVTTGQFTRRLEAEVERQLEIPHVIMMQSCTAGLMLVLRALEVEGEAIMPAFTWTATAHAAVWNNLIPVFADISPGAYTLDPEKAVQAITPRTSVLMPVNVFGCPPDYEAFAEIAREHGVHLVYDSAQGLGSRYLDRNGVWRYAGSFGEAEIFSMSPTKVISAMEGGLVTTSNAELAQTLRQMRDYGKTPDAEDIAWLGLSARVPEVDAIVAYYNFAHREHLISRRQELMQIYREGLKGLKGVRFQETPEGYQSSGNYFTIFIDGQEAKHSRDEVYQYLKEHQIQAKKYFFPALHLQKVYQTMGQFYRGKLPVTEAAAASGLALPLFSHMTQAMVFEVIKISRAILE</sequence>
<comment type="similarity">
    <text evidence="2 5">Belongs to the DegT/DnrJ/EryC1 family.</text>
</comment>
<evidence type="ECO:0000313" key="6">
    <source>
        <dbReference type="EMBL" id="AEB08136.1"/>
    </source>
</evidence>
<dbReference type="OrthoDB" id="9771070at2"/>
<dbReference type="Pfam" id="PF01041">
    <property type="entry name" value="DegT_DnrJ_EryC1"/>
    <property type="match status" value="1"/>
</dbReference>
<dbReference type="PANTHER" id="PTHR30244:SF9">
    <property type="entry name" value="PROTEIN RV3402C"/>
    <property type="match status" value="1"/>
</dbReference>
<dbReference type="Proteomes" id="UP000000483">
    <property type="component" value="Chromosome"/>
</dbReference>
<dbReference type="GO" id="GO:0000271">
    <property type="term" value="P:polysaccharide biosynthetic process"/>
    <property type="evidence" value="ECO:0007669"/>
    <property type="project" value="TreeGrafter"/>
</dbReference>
<dbReference type="GO" id="GO:0008483">
    <property type="term" value="F:transaminase activity"/>
    <property type="evidence" value="ECO:0007669"/>
    <property type="project" value="UniProtKB-KW"/>
</dbReference>
<dbReference type="HOGENOM" id="CLU_033332_1_0_7"/>
<dbReference type="RefSeq" id="WP_013705249.1">
    <property type="nucleotide sequence ID" value="NC_015388.1"/>
</dbReference>
<evidence type="ECO:0000256" key="5">
    <source>
        <dbReference type="RuleBase" id="RU004508"/>
    </source>
</evidence>
<dbReference type="KEGG" id="dao:Desac_0244"/>
<dbReference type="InterPro" id="IPR000653">
    <property type="entry name" value="DegT/StrS_aminotransferase"/>
</dbReference>
<dbReference type="EMBL" id="CP002629">
    <property type="protein sequence ID" value="AEB08136.1"/>
    <property type="molecule type" value="Genomic_DNA"/>
</dbReference>
<gene>
    <name evidence="6" type="ordered locus">Desac_0244</name>
</gene>
<accession>F2NEE6</accession>
<keyword evidence="6" id="KW-0032">Aminotransferase</keyword>
<dbReference type="PANTHER" id="PTHR30244">
    <property type="entry name" value="TRANSAMINASE"/>
    <property type="match status" value="1"/>
</dbReference>
<dbReference type="Gene3D" id="3.40.640.10">
    <property type="entry name" value="Type I PLP-dependent aspartate aminotransferase-like (Major domain)"/>
    <property type="match status" value="1"/>
</dbReference>
<keyword evidence="1 4" id="KW-0663">Pyridoxal phosphate</keyword>
<dbReference type="eggNOG" id="COG0399">
    <property type="taxonomic scope" value="Bacteria"/>
</dbReference>
<feature type="active site" description="Proton acceptor" evidence="3">
    <location>
        <position position="186"/>
    </location>
</feature>
<dbReference type="AlphaFoldDB" id="F2NEE6"/>
<dbReference type="Gene3D" id="3.90.1150.10">
    <property type="entry name" value="Aspartate Aminotransferase, domain 1"/>
    <property type="match status" value="1"/>
</dbReference>
<evidence type="ECO:0000256" key="1">
    <source>
        <dbReference type="ARBA" id="ARBA00022898"/>
    </source>
</evidence>
<dbReference type="InterPro" id="IPR015422">
    <property type="entry name" value="PyrdxlP-dep_Trfase_small"/>
</dbReference>
<evidence type="ECO:0000256" key="3">
    <source>
        <dbReference type="PIRSR" id="PIRSR000390-1"/>
    </source>
</evidence>
<dbReference type="GO" id="GO:0030170">
    <property type="term" value="F:pyridoxal phosphate binding"/>
    <property type="evidence" value="ECO:0007669"/>
    <property type="project" value="TreeGrafter"/>
</dbReference>
<keyword evidence="7" id="KW-1185">Reference proteome</keyword>
<proteinExistence type="inferred from homology"/>
<dbReference type="STRING" id="880072.Desac_0244"/>
<name>F2NEE6_DESAR</name>
<evidence type="ECO:0000256" key="2">
    <source>
        <dbReference type="ARBA" id="ARBA00037999"/>
    </source>
</evidence>
<dbReference type="InterPro" id="IPR015421">
    <property type="entry name" value="PyrdxlP-dep_Trfase_major"/>
</dbReference>
<evidence type="ECO:0000313" key="7">
    <source>
        <dbReference type="Proteomes" id="UP000000483"/>
    </source>
</evidence>